<accession>A0A9W7GJY9</accession>
<dbReference type="AlphaFoldDB" id="A0A9W7GJY9"/>
<comment type="caution">
    <text evidence="2">The sequence shown here is derived from an EMBL/GenBank/DDBJ whole genome shotgun (WGS) entry which is preliminary data.</text>
</comment>
<reference evidence="3" key="1">
    <citation type="journal article" date="2023" name="Commun. Biol.">
        <title>Genome analysis of Parmales, the sister group of diatoms, reveals the evolutionary specialization of diatoms from phago-mixotrophs to photoautotrophs.</title>
        <authorList>
            <person name="Ban H."/>
            <person name="Sato S."/>
            <person name="Yoshikawa S."/>
            <person name="Yamada K."/>
            <person name="Nakamura Y."/>
            <person name="Ichinomiya M."/>
            <person name="Sato N."/>
            <person name="Blanc-Mathieu R."/>
            <person name="Endo H."/>
            <person name="Kuwata A."/>
            <person name="Ogata H."/>
        </authorList>
    </citation>
    <scope>NUCLEOTIDE SEQUENCE [LARGE SCALE GENOMIC DNA]</scope>
</reference>
<protein>
    <submittedName>
        <fullName evidence="2">Uncharacterized protein</fullName>
    </submittedName>
</protein>
<sequence>MSTFSALCILYFIDFKLVNTIDKFRRARDLTAPSVTRYAVLVKGFPPDVTEKEVAEMFSTNYDLSKRQPYFPGGLSQEGCKILSFRATFALVLLIAIIHYTQSSHNLMADILAEAGFSYFSGFMKFLFNVVLIMSASYTCGFIAMKLAEHLSED</sequence>
<keyword evidence="1" id="KW-0472">Membrane</keyword>
<feature type="transmembrane region" description="Helical" evidence="1">
    <location>
        <begin position="122"/>
        <end position="145"/>
    </location>
</feature>
<evidence type="ECO:0000313" key="2">
    <source>
        <dbReference type="EMBL" id="GMI46279.1"/>
    </source>
</evidence>
<keyword evidence="1" id="KW-0812">Transmembrane</keyword>
<gene>
    <name evidence="2" type="ORF">TrCOL_g2125</name>
</gene>
<name>A0A9W7GJY9_9STRA</name>
<proteinExistence type="predicted"/>
<evidence type="ECO:0000256" key="1">
    <source>
        <dbReference type="SAM" id="Phobius"/>
    </source>
</evidence>
<evidence type="ECO:0000313" key="3">
    <source>
        <dbReference type="Proteomes" id="UP001165065"/>
    </source>
</evidence>
<dbReference type="OrthoDB" id="167518at2759"/>
<dbReference type="Proteomes" id="UP001165065">
    <property type="component" value="Unassembled WGS sequence"/>
</dbReference>
<feature type="transmembrane region" description="Helical" evidence="1">
    <location>
        <begin position="83"/>
        <end position="102"/>
    </location>
</feature>
<keyword evidence="1" id="KW-1133">Transmembrane helix</keyword>
<keyword evidence="3" id="KW-1185">Reference proteome</keyword>
<organism evidence="2 3">
    <name type="scientific">Triparma columacea</name>
    <dbReference type="NCBI Taxonomy" id="722753"/>
    <lineage>
        <taxon>Eukaryota</taxon>
        <taxon>Sar</taxon>
        <taxon>Stramenopiles</taxon>
        <taxon>Ochrophyta</taxon>
        <taxon>Bolidophyceae</taxon>
        <taxon>Parmales</taxon>
        <taxon>Triparmaceae</taxon>
        <taxon>Triparma</taxon>
    </lineage>
</organism>
<dbReference type="EMBL" id="BRYA01000291">
    <property type="protein sequence ID" value="GMI46279.1"/>
    <property type="molecule type" value="Genomic_DNA"/>
</dbReference>